<evidence type="ECO:0000313" key="14">
    <source>
        <dbReference type="Proteomes" id="UP000324897"/>
    </source>
</evidence>
<keyword evidence="4" id="KW-0547">Nucleotide-binding</keyword>
<evidence type="ECO:0000256" key="5">
    <source>
        <dbReference type="ARBA" id="ARBA00022821"/>
    </source>
</evidence>
<feature type="domain" description="NB-ARC" evidence="9">
    <location>
        <begin position="164"/>
        <end position="330"/>
    </location>
</feature>
<name>A0A5J9SVD0_9POAL</name>
<feature type="non-terminal residue" evidence="13">
    <location>
        <position position="1"/>
    </location>
</feature>
<dbReference type="InterPro" id="IPR044974">
    <property type="entry name" value="Disease_R_plants"/>
</dbReference>
<dbReference type="FunFam" id="3.40.50.300:FF:001091">
    <property type="entry name" value="Probable disease resistance protein At1g61300"/>
    <property type="match status" value="1"/>
</dbReference>
<keyword evidence="5" id="KW-0611">Plant defense</keyword>
<dbReference type="FunFam" id="1.10.10.10:FF:000322">
    <property type="entry name" value="Probable disease resistance protein At1g63360"/>
    <property type="match status" value="1"/>
</dbReference>
<evidence type="ECO:0000256" key="4">
    <source>
        <dbReference type="ARBA" id="ARBA00022741"/>
    </source>
</evidence>
<dbReference type="InterPro" id="IPR036388">
    <property type="entry name" value="WH-like_DNA-bd_sf"/>
</dbReference>
<keyword evidence="3" id="KW-0677">Repeat</keyword>
<dbReference type="Gene3D" id="3.40.50.300">
    <property type="entry name" value="P-loop containing nucleotide triphosphate hydrolases"/>
    <property type="match status" value="1"/>
</dbReference>
<dbReference type="CDD" id="cd14798">
    <property type="entry name" value="RX-CC_like"/>
    <property type="match status" value="1"/>
</dbReference>
<proteinExistence type="inferred from homology"/>
<evidence type="ECO:0000313" key="13">
    <source>
        <dbReference type="EMBL" id="TVU02971.1"/>
    </source>
</evidence>
<protein>
    <recommendedName>
        <fullName evidence="15">AAA+ ATPase domain-containing protein</fullName>
    </recommendedName>
</protein>
<reference evidence="13 14" key="1">
    <citation type="journal article" date="2019" name="Sci. Rep.">
        <title>A high-quality genome of Eragrostis curvula grass provides insights into Poaceae evolution and supports new strategies to enhance forage quality.</title>
        <authorList>
            <person name="Carballo J."/>
            <person name="Santos B.A.C.M."/>
            <person name="Zappacosta D."/>
            <person name="Garbus I."/>
            <person name="Selva J.P."/>
            <person name="Gallo C.A."/>
            <person name="Diaz A."/>
            <person name="Albertini E."/>
            <person name="Caccamo M."/>
            <person name="Echenique V."/>
        </authorList>
    </citation>
    <scope>NUCLEOTIDE SEQUENCE [LARGE SCALE GENOMIC DNA]</scope>
    <source>
        <strain evidence="14">cv. Victoria</strain>
        <tissue evidence="13">Leaf</tissue>
    </source>
</reference>
<dbReference type="SUPFAM" id="SSF52540">
    <property type="entry name" value="P-loop containing nucleoside triphosphate hydrolases"/>
    <property type="match status" value="1"/>
</dbReference>
<dbReference type="PRINTS" id="PR00364">
    <property type="entry name" value="DISEASERSIST"/>
</dbReference>
<dbReference type="AlphaFoldDB" id="A0A5J9SVD0"/>
<dbReference type="InterPro" id="IPR027417">
    <property type="entry name" value="P-loop_NTPase"/>
</dbReference>
<dbReference type="InterPro" id="IPR002182">
    <property type="entry name" value="NB-ARC"/>
</dbReference>
<feature type="region of interest" description="Disordered" evidence="8">
    <location>
        <begin position="937"/>
        <end position="961"/>
    </location>
</feature>
<evidence type="ECO:0000256" key="3">
    <source>
        <dbReference type="ARBA" id="ARBA00022737"/>
    </source>
</evidence>
<dbReference type="EMBL" id="RWGY01000248">
    <property type="protein sequence ID" value="TVU02971.1"/>
    <property type="molecule type" value="Genomic_DNA"/>
</dbReference>
<dbReference type="Gene3D" id="1.20.5.4130">
    <property type="match status" value="1"/>
</dbReference>
<dbReference type="InterPro" id="IPR041118">
    <property type="entry name" value="Rx_N"/>
</dbReference>
<evidence type="ECO:0000256" key="6">
    <source>
        <dbReference type="ARBA" id="ARBA00023054"/>
    </source>
</evidence>
<feature type="domain" description="Disease resistance R13L4/SHOC-2-like LRR" evidence="12">
    <location>
        <begin position="549"/>
        <end position="922"/>
    </location>
</feature>
<keyword evidence="6 7" id="KW-0175">Coiled coil</keyword>
<keyword evidence="14" id="KW-1185">Reference proteome</keyword>
<evidence type="ECO:0000256" key="1">
    <source>
        <dbReference type="ARBA" id="ARBA00008894"/>
    </source>
</evidence>
<dbReference type="GO" id="GO:0002758">
    <property type="term" value="P:innate immune response-activating signaling pathway"/>
    <property type="evidence" value="ECO:0007669"/>
    <property type="project" value="UniProtKB-ARBA"/>
</dbReference>
<dbReference type="Pfam" id="PF00931">
    <property type="entry name" value="NB-ARC"/>
    <property type="match status" value="1"/>
</dbReference>
<dbReference type="OrthoDB" id="644366at2759"/>
<dbReference type="Proteomes" id="UP000324897">
    <property type="component" value="Unassembled WGS sequence"/>
</dbReference>
<feature type="coiled-coil region" evidence="7">
    <location>
        <begin position="28"/>
        <end position="68"/>
    </location>
</feature>
<evidence type="ECO:0000259" key="12">
    <source>
        <dbReference type="Pfam" id="PF23598"/>
    </source>
</evidence>
<keyword evidence="2" id="KW-0433">Leucine-rich repeat</keyword>
<dbReference type="GO" id="GO:0043531">
    <property type="term" value="F:ADP binding"/>
    <property type="evidence" value="ECO:0007669"/>
    <property type="project" value="InterPro"/>
</dbReference>
<dbReference type="PANTHER" id="PTHR23155">
    <property type="entry name" value="DISEASE RESISTANCE PROTEIN RP"/>
    <property type="match status" value="1"/>
</dbReference>
<gene>
    <name evidence="13" type="ORF">EJB05_51517</name>
</gene>
<comment type="caution">
    <text evidence="13">The sequence shown here is derived from an EMBL/GenBank/DDBJ whole genome shotgun (WGS) entry which is preliminary data.</text>
</comment>
<dbReference type="Gene3D" id="1.10.10.10">
    <property type="entry name" value="Winged helix-like DNA-binding domain superfamily/Winged helix DNA-binding domain"/>
    <property type="match status" value="1"/>
</dbReference>
<dbReference type="InterPro" id="IPR055414">
    <property type="entry name" value="LRR_R13L4/SHOC2-like"/>
</dbReference>
<dbReference type="Pfam" id="PF23598">
    <property type="entry name" value="LRR_14"/>
    <property type="match status" value="1"/>
</dbReference>
<evidence type="ECO:0000259" key="10">
    <source>
        <dbReference type="Pfam" id="PF18052"/>
    </source>
</evidence>
<evidence type="ECO:0000259" key="9">
    <source>
        <dbReference type="Pfam" id="PF00931"/>
    </source>
</evidence>
<feature type="domain" description="Disease resistance protein winged helix" evidence="11">
    <location>
        <begin position="422"/>
        <end position="493"/>
    </location>
</feature>
<evidence type="ECO:0000256" key="7">
    <source>
        <dbReference type="SAM" id="Coils"/>
    </source>
</evidence>
<evidence type="ECO:0008006" key="15">
    <source>
        <dbReference type="Google" id="ProtNLM"/>
    </source>
</evidence>
<dbReference type="InterPro" id="IPR032675">
    <property type="entry name" value="LRR_dom_sf"/>
</dbReference>
<evidence type="ECO:0000256" key="8">
    <source>
        <dbReference type="SAM" id="MobiDB-lite"/>
    </source>
</evidence>
<dbReference type="InterPro" id="IPR058922">
    <property type="entry name" value="WHD_DRP"/>
</dbReference>
<dbReference type="GO" id="GO:0042742">
    <property type="term" value="P:defense response to bacterium"/>
    <property type="evidence" value="ECO:0007669"/>
    <property type="project" value="UniProtKB-ARBA"/>
</dbReference>
<dbReference type="Pfam" id="PF23559">
    <property type="entry name" value="WHD_DRP"/>
    <property type="match status" value="1"/>
</dbReference>
<evidence type="ECO:0000259" key="11">
    <source>
        <dbReference type="Pfam" id="PF23559"/>
    </source>
</evidence>
<dbReference type="PANTHER" id="PTHR23155:SF906">
    <property type="entry name" value="OS08G0205100 PROTEIN"/>
    <property type="match status" value="1"/>
</dbReference>
<dbReference type="GO" id="GO:0009626">
    <property type="term" value="P:plant-type hypersensitive response"/>
    <property type="evidence" value="ECO:0007669"/>
    <property type="project" value="UniProtKB-ARBA"/>
</dbReference>
<dbReference type="InterPro" id="IPR038005">
    <property type="entry name" value="RX-like_CC"/>
</dbReference>
<dbReference type="Gramene" id="TVU02971">
    <property type="protein sequence ID" value="TVU02971"/>
    <property type="gene ID" value="EJB05_51517"/>
</dbReference>
<dbReference type="Gene3D" id="3.80.10.10">
    <property type="entry name" value="Ribonuclease Inhibitor"/>
    <property type="match status" value="1"/>
</dbReference>
<accession>A0A5J9SVD0</accession>
<sequence>MAVSVSMGVMKPVLGKLIALMGDEYKKLKGLRKEVSFLKRELSDMNALLEKMDDADELDQQAKNWRKDIIEISYDIEDCIDQFMDRVGDKQVGILQKASHYLRTFKDRRHLANQLQEIKTLVIQASDRRKRYMIDQCITVTNRVAVDPRLTALYQKSKGLVGMESQKEELVKWVTMDDDVPQLNVVSIVGFGGLGKTTLANEVYHQVKEHFDCMAFVSVSQKPDIIRLLSSILKQLGLHVSLACEEKDLINDLNGHLQDKRYFIVVDDLWDIRAWNTISCAFPQNKHSRAMVTTRNEDVGRVCSSSNHGSIHNMKSLSEEDSGKLFFSRIFGFEDDCPPHLIEVAGGILKKCGGLPLAIVTVASMLACQPARSKGQWEYIQNSLGVESTTNTNFEDMMEILDLSYKHLPHHLKACFLYLGTYPEDHAISRVDLVRRWVAEGFVSYSPDGHDLWDVADSYFNELANRSMIQPAYENDYIAMPYCRVHDMMLELIVRRCKEDNFIYLVDDPQQMLPKGQDKVIHRLTLDLRDVKSGTIIDVTDSSKHLSRVRSLNIFGGSNWMPPLLEFKLLRVLFLDICSSNKTTIDLTCISQLSQLRYSKIVGNGSNIVLPAQIRGLQRLETLDLSRLQNTSCNNLPEIDDVPRLSHLSVPIGTRLPEGIGKMKSLQTLCGFSLPVSSSVSITGLGELTALSELIFNCDAISMGSSVPIVIGNWMATLCDSLEKLGSLKVLSAWSSDVAWCADPLLRPSFSPPFRNLEQLHMPQWTLSNIPKWIGHLHNLSELALGVKQVLQEDIAIIGMQLPSLVGFYLRIPGVPTETIVIRGSTGFQHLKWFMLNCERLSCLAFEAGAMPNLMALELAMDPQGWDQATPRGMQHLTGLKRIKVTATKLYKLFRTMEEEEIEDELLWDVFQQAIDALPTCPALTFHEGSRVIRPEEEDSMCDSTDGPHLWMEDNNSACSD</sequence>
<comment type="similarity">
    <text evidence="1">Belongs to the disease resistance NB-LRR family.</text>
</comment>
<organism evidence="13 14">
    <name type="scientific">Eragrostis curvula</name>
    <name type="common">weeping love grass</name>
    <dbReference type="NCBI Taxonomy" id="38414"/>
    <lineage>
        <taxon>Eukaryota</taxon>
        <taxon>Viridiplantae</taxon>
        <taxon>Streptophyta</taxon>
        <taxon>Embryophyta</taxon>
        <taxon>Tracheophyta</taxon>
        <taxon>Spermatophyta</taxon>
        <taxon>Magnoliopsida</taxon>
        <taxon>Liliopsida</taxon>
        <taxon>Poales</taxon>
        <taxon>Poaceae</taxon>
        <taxon>PACMAD clade</taxon>
        <taxon>Chloridoideae</taxon>
        <taxon>Eragrostideae</taxon>
        <taxon>Eragrostidinae</taxon>
        <taxon>Eragrostis</taxon>
    </lineage>
</organism>
<feature type="domain" description="Disease resistance N-terminal" evidence="10">
    <location>
        <begin position="9"/>
        <end position="96"/>
    </location>
</feature>
<dbReference type="SUPFAM" id="SSF52058">
    <property type="entry name" value="L domain-like"/>
    <property type="match status" value="1"/>
</dbReference>
<evidence type="ECO:0000256" key="2">
    <source>
        <dbReference type="ARBA" id="ARBA00022614"/>
    </source>
</evidence>
<dbReference type="Pfam" id="PF18052">
    <property type="entry name" value="Rx_N"/>
    <property type="match status" value="1"/>
</dbReference>